<evidence type="ECO:0008006" key="3">
    <source>
        <dbReference type="Google" id="ProtNLM"/>
    </source>
</evidence>
<organism evidence="1 2">
    <name type="scientific">Mucilaginibacter yixingensis</name>
    <dbReference type="NCBI Taxonomy" id="1295612"/>
    <lineage>
        <taxon>Bacteria</taxon>
        <taxon>Pseudomonadati</taxon>
        <taxon>Bacteroidota</taxon>
        <taxon>Sphingobacteriia</taxon>
        <taxon>Sphingobacteriales</taxon>
        <taxon>Sphingobacteriaceae</taxon>
        <taxon>Mucilaginibacter</taxon>
    </lineage>
</organism>
<evidence type="ECO:0000313" key="2">
    <source>
        <dbReference type="Proteomes" id="UP000244168"/>
    </source>
</evidence>
<accession>A0A2T5J8W4</accession>
<name>A0A2T5J8W4_9SPHI</name>
<reference evidence="1 2" key="1">
    <citation type="submission" date="2018-04" db="EMBL/GenBank/DDBJ databases">
        <title>Genomic Encyclopedia of Archaeal and Bacterial Type Strains, Phase II (KMG-II): from individual species to whole genera.</title>
        <authorList>
            <person name="Goeker M."/>
        </authorList>
    </citation>
    <scope>NUCLEOTIDE SEQUENCE [LARGE SCALE GENOMIC DNA]</scope>
    <source>
        <strain evidence="1 2">DSM 26809</strain>
    </source>
</reference>
<dbReference type="EMBL" id="QAOQ01000005">
    <property type="protein sequence ID" value="PTQ95839.1"/>
    <property type="molecule type" value="Genomic_DNA"/>
</dbReference>
<gene>
    <name evidence="1" type="ORF">C8P68_105350</name>
</gene>
<dbReference type="Proteomes" id="UP000244168">
    <property type="component" value="Unassembled WGS sequence"/>
</dbReference>
<comment type="caution">
    <text evidence="1">The sequence shown here is derived from an EMBL/GenBank/DDBJ whole genome shotgun (WGS) entry which is preliminary data.</text>
</comment>
<proteinExistence type="predicted"/>
<sequence>MLLFGSINLKAQTKPDSTLKGTDYSIGTEFLFAFNNCFKTWIEVKPLQKSFGIELTPEVYLSDYYSLGFNRDKITGVGLGLYGKKYFGKLINSPLMFNAGATLRSINVGYSDKGFIPFQEDGQRYYRYASFNDVLKIHSMLVNCTIQGRLTNSPIFFLDVYAGVGYKFSTSSSTYPGYRSYNSHTTDYAYRGALFLAGIKTTFNSRQLSRTGKK</sequence>
<dbReference type="AlphaFoldDB" id="A0A2T5J8W4"/>
<keyword evidence="2" id="KW-1185">Reference proteome</keyword>
<evidence type="ECO:0000313" key="1">
    <source>
        <dbReference type="EMBL" id="PTQ95839.1"/>
    </source>
</evidence>
<protein>
    <recommendedName>
        <fullName evidence="3">Outer membrane protein with beta-barrel domain</fullName>
    </recommendedName>
</protein>